<evidence type="ECO:0000256" key="6">
    <source>
        <dbReference type="ARBA" id="ARBA00023316"/>
    </source>
</evidence>
<dbReference type="GO" id="GO:0008360">
    <property type="term" value="P:regulation of cell shape"/>
    <property type="evidence" value="ECO:0007669"/>
    <property type="project" value="UniProtKB-KW"/>
</dbReference>
<evidence type="ECO:0000256" key="3">
    <source>
        <dbReference type="ARBA" id="ARBA00022960"/>
    </source>
</evidence>
<name>A0A094Q033_9ZZZZ</name>
<dbReference type="Pfam" id="PF02388">
    <property type="entry name" value="FemAB"/>
    <property type="match status" value="2"/>
</dbReference>
<dbReference type="GO" id="GO:0009252">
    <property type="term" value="P:peptidoglycan biosynthetic process"/>
    <property type="evidence" value="ECO:0007669"/>
    <property type="project" value="UniProtKB-KW"/>
</dbReference>
<evidence type="ECO:0000256" key="2">
    <source>
        <dbReference type="ARBA" id="ARBA00022679"/>
    </source>
</evidence>
<dbReference type="InterPro" id="IPR003447">
    <property type="entry name" value="FEMABX"/>
</dbReference>
<dbReference type="PANTHER" id="PTHR36174:SF1">
    <property type="entry name" value="LIPID II:GLYCINE GLYCYLTRANSFERASE"/>
    <property type="match status" value="1"/>
</dbReference>
<comment type="similarity">
    <text evidence="1">Belongs to the FemABX family.</text>
</comment>
<dbReference type="SUPFAM" id="SSF55729">
    <property type="entry name" value="Acyl-CoA N-acyltransferases (Nat)"/>
    <property type="match status" value="2"/>
</dbReference>
<dbReference type="GO" id="GO:0016755">
    <property type="term" value="F:aminoacyltransferase activity"/>
    <property type="evidence" value="ECO:0007669"/>
    <property type="project" value="InterPro"/>
</dbReference>
<evidence type="ECO:0000256" key="1">
    <source>
        <dbReference type="ARBA" id="ARBA00009943"/>
    </source>
</evidence>
<dbReference type="InterPro" id="IPR016181">
    <property type="entry name" value="Acyl_CoA_acyltransferase"/>
</dbReference>
<dbReference type="Gene3D" id="3.40.630.30">
    <property type="match status" value="2"/>
</dbReference>
<accession>A0A094Q033</accession>
<dbReference type="GO" id="GO:0071555">
    <property type="term" value="P:cell wall organization"/>
    <property type="evidence" value="ECO:0007669"/>
    <property type="project" value="UniProtKB-KW"/>
</dbReference>
<keyword evidence="2" id="KW-0808">Transferase</keyword>
<dbReference type="EMBL" id="JNSL01000061">
    <property type="protein sequence ID" value="KGA17430.1"/>
    <property type="molecule type" value="Genomic_DNA"/>
</dbReference>
<dbReference type="PANTHER" id="PTHR36174">
    <property type="entry name" value="LIPID II:GLYCINE GLYCYLTRANSFERASE"/>
    <property type="match status" value="1"/>
</dbReference>
<dbReference type="AlphaFoldDB" id="A0A094Q033"/>
<organism evidence="7">
    <name type="scientific">freshwater metagenome</name>
    <dbReference type="NCBI Taxonomy" id="449393"/>
    <lineage>
        <taxon>unclassified sequences</taxon>
        <taxon>metagenomes</taxon>
        <taxon>ecological metagenomes</taxon>
    </lineage>
</organism>
<evidence type="ECO:0000313" key="7">
    <source>
        <dbReference type="EMBL" id="KGA17430.1"/>
    </source>
</evidence>
<proteinExistence type="inferred from homology"/>
<dbReference type="PROSITE" id="PS51191">
    <property type="entry name" value="FEMABX"/>
    <property type="match status" value="1"/>
</dbReference>
<keyword evidence="5" id="KW-0012">Acyltransferase</keyword>
<evidence type="ECO:0008006" key="8">
    <source>
        <dbReference type="Google" id="ProtNLM"/>
    </source>
</evidence>
<evidence type="ECO:0000256" key="4">
    <source>
        <dbReference type="ARBA" id="ARBA00022984"/>
    </source>
</evidence>
<protein>
    <recommendedName>
        <fullName evidence="8">Peptidoglycan bridge formation protein FemAB</fullName>
    </recommendedName>
</protein>
<reference evidence="7" key="1">
    <citation type="submission" date="2014-06" db="EMBL/GenBank/DDBJ databases">
        <title>Key roles for freshwater Actinobacteria revealed by deep metagenomic sequencing.</title>
        <authorList>
            <person name="Ghai R."/>
            <person name="Mizuno C.M."/>
            <person name="Picazo A."/>
            <person name="Camacho A."/>
            <person name="Rodriguez-Valera F."/>
        </authorList>
    </citation>
    <scope>NUCLEOTIDE SEQUENCE</scope>
</reference>
<keyword evidence="6" id="KW-0961">Cell wall biogenesis/degradation</keyword>
<keyword evidence="4" id="KW-0573">Peptidoglycan synthesis</keyword>
<gene>
    <name evidence="7" type="ORF">GM51_10350</name>
</gene>
<keyword evidence="3" id="KW-0133">Cell shape</keyword>
<dbReference type="InterPro" id="IPR050644">
    <property type="entry name" value="PG_Glycine_Bridge_Synth"/>
</dbReference>
<evidence type="ECO:0000256" key="5">
    <source>
        <dbReference type="ARBA" id="ARBA00023315"/>
    </source>
</evidence>
<comment type="caution">
    <text evidence="7">The sequence shown here is derived from an EMBL/GenBank/DDBJ whole genome shotgun (WGS) entry which is preliminary data.</text>
</comment>
<sequence length="373" mass="42297">MQVRQITSEQHLAYIAQRNSVSFLQTPAWGKTKSGWSSQSLGWFVGEELVGAALMLLRKVPKVEKYLAYVPEGPDLNWDNAKDIEMALSALVDFAKARGVFQLKMGPHTWVRRWGAQSLKDAIALGTAKTIGEVIPDEINSTGINLLKQLPDLGWRQRKAEASGFGDFQPRYVFQIALNGKSEEQIFEGFNQQWRRNIRKAEKEGVSVTQGTITDLMTFHTCYVETAKRDHFTPRSLSYFQTMWTQMRAEAIERISLFLASHHDYTGAIAATTMTRVGNHAWYSYGASTTAARELRPSNAVQWEMIKVAMRDGATIYDMRGISDTLDSNHKLFGLIQFKLGTGGYAQEYVGEWDYVLSPVWARAFDFYMSRRS</sequence>